<gene>
    <name evidence="12" type="ORF">IEO21_04509</name>
</gene>
<dbReference type="InterPro" id="IPR007135">
    <property type="entry name" value="Atg3/Atg10"/>
</dbReference>
<dbReference type="GO" id="GO:0015031">
    <property type="term" value="P:protein transport"/>
    <property type="evidence" value="ECO:0007669"/>
    <property type="project" value="UniProtKB-KW"/>
</dbReference>
<dbReference type="GO" id="GO:0005829">
    <property type="term" value="C:cytosol"/>
    <property type="evidence" value="ECO:0007669"/>
    <property type="project" value="TreeGrafter"/>
</dbReference>
<evidence type="ECO:0000256" key="10">
    <source>
        <dbReference type="ARBA" id="ARBA00033139"/>
    </source>
</evidence>
<dbReference type="GO" id="GO:0019776">
    <property type="term" value="F:Atg8-family ligase activity"/>
    <property type="evidence" value="ECO:0007669"/>
    <property type="project" value="TreeGrafter"/>
</dbReference>
<dbReference type="PANTHER" id="PTHR12866">
    <property type="entry name" value="UBIQUITIN-LIKE-CONJUGATING ENZYME ATG3"/>
    <property type="match status" value="1"/>
</dbReference>
<evidence type="ECO:0000256" key="7">
    <source>
        <dbReference type="ARBA" id="ARBA00022927"/>
    </source>
</evidence>
<evidence type="ECO:0000256" key="6">
    <source>
        <dbReference type="ARBA" id="ARBA00022786"/>
    </source>
</evidence>
<dbReference type="AlphaFoldDB" id="A0A8H7P3Q4"/>
<evidence type="ECO:0000256" key="4">
    <source>
        <dbReference type="ARBA" id="ARBA00022448"/>
    </source>
</evidence>
<evidence type="ECO:0000313" key="13">
    <source>
        <dbReference type="Proteomes" id="UP000639403"/>
    </source>
</evidence>
<evidence type="ECO:0000256" key="9">
    <source>
        <dbReference type="ARBA" id="ARBA00032144"/>
    </source>
</evidence>
<dbReference type="GO" id="GO:0044804">
    <property type="term" value="P:nucleophagy"/>
    <property type="evidence" value="ECO:0007669"/>
    <property type="project" value="TreeGrafter"/>
</dbReference>
<protein>
    <recommendedName>
        <fullName evidence="3">Autophagy-related protein 3</fullName>
    </recommendedName>
    <alternativeName>
        <fullName evidence="9 10">Autophagy-related E2-like conjugation enzyme ATG3</fullName>
    </alternativeName>
</protein>
<proteinExistence type="inferred from homology"/>
<keyword evidence="8" id="KW-0072">Autophagy</keyword>
<comment type="caution">
    <text evidence="12">The sequence shown here is derived from an EMBL/GenBank/DDBJ whole genome shotgun (WGS) entry which is preliminary data.</text>
</comment>
<dbReference type="Proteomes" id="UP000639403">
    <property type="component" value="Unassembled WGS sequence"/>
</dbReference>
<keyword evidence="5" id="KW-0963">Cytoplasm</keyword>
<organism evidence="12 13">
    <name type="scientific">Rhodonia placenta</name>
    <dbReference type="NCBI Taxonomy" id="104341"/>
    <lineage>
        <taxon>Eukaryota</taxon>
        <taxon>Fungi</taxon>
        <taxon>Dikarya</taxon>
        <taxon>Basidiomycota</taxon>
        <taxon>Agaricomycotina</taxon>
        <taxon>Agaricomycetes</taxon>
        <taxon>Polyporales</taxon>
        <taxon>Adustoporiaceae</taxon>
        <taxon>Rhodonia</taxon>
    </lineage>
</organism>
<comment type="similarity">
    <text evidence="2">Belongs to the ATG3 family.</text>
</comment>
<evidence type="ECO:0000256" key="8">
    <source>
        <dbReference type="ARBA" id="ARBA00023006"/>
    </source>
</evidence>
<dbReference type="PANTHER" id="PTHR12866:SF2">
    <property type="entry name" value="UBIQUITIN-LIKE-CONJUGATING ENZYME ATG3"/>
    <property type="match status" value="1"/>
</dbReference>
<evidence type="ECO:0000313" key="12">
    <source>
        <dbReference type="EMBL" id="KAF9815588.1"/>
    </source>
</evidence>
<dbReference type="GO" id="GO:0061723">
    <property type="term" value="P:glycophagy"/>
    <property type="evidence" value="ECO:0007669"/>
    <property type="project" value="TreeGrafter"/>
</dbReference>
<dbReference type="GO" id="GO:0000422">
    <property type="term" value="P:autophagy of mitochondrion"/>
    <property type="evidence" value="ECO:0007669"/>
    <property type="project" value="TreeGrafter"/>
</dbReference>
<dbReference type="GO" id="GO:0000045">
    <property type="term" value="P:autophagosome assembly"/>
    <property type="evidence" value="ECO:0007669"/>
    <property type="project" value="TreeGrafter"/>
</dbReference>
<feature type="region of interest" description="Disordered" evidence="11">
    <location>
        <begin position="320"/>
        <end position="362"/>
    </location>
</feature>
<reference evidence="12" key="1">
    <citation type="submission" date="2020-11" db="EMBL/GenBank/DDBJ databases">
        <authorList>
            <person name="Koelle M."/>
            <person name="Horta M.A.C."/>
            <person name="Nowrousian M."/>
            <person name="Ohm R.A."/>
            <person name="Benz P."/>
            <person name="Pilgard A."/>
        </authorList>
    </citation>
    <scope>NUCLEOTIDE SEQUENCE</scope>
    <source>
        <strain evidence="12">FPRL280</strain>
    </source>
</reference>
<sequence length="395" mass="43225">MTIVSLISLRTAVVDHSLQQQYWAVRDYLSPVLKESKFKEHGRITPEEFVAAGDFLAYKFGVWTWEKGDASKARDYLPADKQYLLTRGVACLRRATSLAYTDADEDAERLLSFGDLSSTGNEADEWVETHAGRVANHDSAANPGEIDEIPDVDDPAGTVSGAMGNLSLSGANGGIGEIPDMDDIPDMEEEGLEAGDDEATATAPKTTASSSNVIDGSKVEVAKGNLLQVRTYDVMITYDKYYQTPRIWLIGYDENRTPLTPSQIFQDISADHAFKTVTIEAFPHSASLQAASVHPCKHASVMKKVIERMNATVIEEQQAQRKASASGVASPKDKQKKWLFRRTSGNGKEDKTQAPTSPGAEDDIEGMRVDFYLVVFLKFIASIVPTIEVDSTTAF</sequence>
<evidence type="ECO:0000256" key="1">
    <source>
        <dbReference type="ARBA" id="ARBA00004496"/>
    </source>
</evidence>
<dbReference type="EMBL" id="JADOXO010000068">
    <property type="protein sequence ID" value="KAF9815588.1"/>
    <property type="molecule type" value="Genomic_DNA"/>
</dbReference>
<name>A0A8H7P3Q4_9APHY</name>
<reference evidence="12" key="2">
    <citation type="journal article" name="Front. Microbiol.">
        <title>Degradative Capacity of Two Strains of Rhodonia placenta: From Phenotype to Genotype.</title>
        <authorList>
            <person name="Kolle M."/>
            <person name="Horta M.A.C."/>
            <person name="Nowrousian M."/>
            <person name="Ohm R.A."/>
            <person name="Benz J.P."/>
            <person name="Pilgard A."/>
        </authorList>
    </citation>
    <scope>NUCLEOTIDE SEQUENCE</scope>
    <source>
        <strain evidence="12">FPRL280</strain>
    </source>
</reference>
<keyword evidence="7" id="KW-0653">Protein transport</keyword>
<keyword evidence="4" id="KW-0813">Transport</keyword>
<evidence type="ECO:0000256" key="5">
    <source>
        <dbReference type="ARBA" id="ARBA00022490"/>
    </source>
</evidence>
<dbReference type="Pfam" id="PF03987">
    <property type="entry name" value="Autophagy_act_C"/>
    <property type="match status" value="1"/>
</dbReference>
<comment type="subcellular location">
    <subcellularLocation>
        <location evidence="1">Cytoplasm</location>
    </subcellularLocation>
</comment>
<dbReference type="GO" id="GO:0000407">
    <property type="term" value="C:phagophore assembly site"/>
    <property type="evidence" value="ECO:0007669"/>
    <property type="project" value="TreeGrafter"/>
</dbReference>
<evidence type="ECO:0000256" key="3">
    <source>
        <dbReference type="ARBA" id="ARBA00018067"/>
    </source>
</evidence>
<keyword evidence="6" id="KW-0833">Ubl conjugation pathway</keyword>
<evidence type="ECO:0000256" key="11">
    <source>
        <dbReference type="SAM" id="MobiDB-lite"/>
    </source>
</evidence>
<evidence type="ECO:0000256" key="2">
    <source>
        <dbReference type="ARBA" id="ARBA00007683"/>
    </source>
</evidence>
<accession>A0A8H7P3Q4</accession>